<feature type="compositionally biased region" description="Acidic residues" evidence="1">
    <location>
        <begin position="163"/>
        <end position="192"/>
    </location>
</feature>
<dbReference type="Pfam" id="PF20585">
    <property type="entry name" value="Pectate_lyase_5"/>
    <property type="match status" value="1"/>
</dbReference>
<gene>
    <name evidence="3" type="ORF">QRX88_15645</name>
</gene>
<dbReference type="RefSeq" id="WP_228073922.1">
    <property type="nucleotide sequence ID" value="NZ_CP078507.1"/>
</dbReference>
<evidence type="ECO:0000259" key="2">
    <source>
        <dbReference type="Pfam" id="PF13731"/>
    </source>
</evidence>
<evidence type="ECO:0000256" key="1">
    <source>
        <dbReference type="SAM" id="MobiDB-lite"/>
    </source>
</evidence>
<protein>
    <submittedName>
        <fullName evidence="3">WxL domain-containing protein</fullName>
    </submittedName>
</protein>
<comment type="caution">
    <text evidence="3">The sequence shown here is derived from an EMBL/GenBank/DDBJ whole genome shotgun (WGS) entry which is preliminary data.</text>
</comment>
<feature type="domain" description="WxL" evidence="2">
    <location>
        <begin position="1297"/>
        <end position="1510"/>
    </location>
</feature>
<dbReference type="Pfam" id="PF13731">
    <property type="entry name" value="WxL"/>
    <property type="match status" value="1"/>
</dbReference>
<feature type="region of interest" description="Disordered" evidence="1">
    <location>
        <begin position="154"/>
        <end position="200"/>
    </location>
</feature>
<sequence>MTTRLRRLLLLLGASILMMQALFISIGMVYSETTIDTEEQEQIALPPMKNLLKEEQASFFFTRTRMQGMVKEPIQVTFFSNQEVSEAQVFLPEEVTILKEQLPSGISVEEGEQPNEWIVRSKRAQHTFVLTLIVEKEGNYELLVEETTAHLEIREQEKTSEEVPVEEAELFEDDPAEQDELKEENEVEEGQENEQPVKEVNETVSKNMREKQVDEEEPNALAQVVETTVFDGEIAEVATMAQFREAIDNPDIGVISIQANITETTANILTVNRPLLIQGNGYTLTFGINEGYFQLEEVSQASTVRIENAILTKVGVTPLINATVENSKNWTVELEDITEVNANTMRLASLPEGSIHFTGGVSKFTCTASTQTFIEAKKVVATNQAEVTISRGNATVFFSSATVADPKITVEQGSTITITTTSGVANTIDLKGENPEIFLQSGELDVATVGTTNTPTNTTNNTIALTGNTPKITMNSSAQLTVQSTLAKRGIHLAGNNAQLLVSNSELSITSATQVAINITGNHSSFSSENSTIQLVSTTGIAMNMTGESPQLIFDSSTVNFTSSSGQRLHLEGANPLLSLSNTKLTMETGTGRGIYLTGATPRVLMDHSQLLLTSGDAFYEIALQGTDALLSLSNQSKIEITGEDVGSTGNILIGDRKDRPKLSVTGGSRISITAASKSSGHGDSQNQAIHLSGENPKVTVTEKSAVEVLITSGPRKGLYLQGSNPEVNIENSNIQLKSAESYAINTTSSTAGNTSIVNSTIDAENSVIALKNGNKTIITNSIIRAGSMWFHANRMVIEQKSLIELNSSIDHPAAIEYMQGSLNSDNIDAQLLQITTGSIVDIKRTDGSFRNGARIGGNSTVSVDQGGKLYIYNLGDGIPNDSQNHAPNAGLTFKFGNSNKIIVKDPGSEVSIIAKNGSAITASSPEVNQPTSLDIEVSNGGYFSAVSNTATVKSGTVAASILNINFDNPLFLDFRNLQSDGGVIFSTKNNTSTLVASNSDLALWHRLSDLDSDPTFNFQRLDYSFSGKNFSTLVSTSRPKYLNTSIIGTSGLSQFSRLSSNNGRWAIADELRVPTNADNKIHGRVSLPVGLYDSRPAWDNEATVTIEVESPSGEKKQEYTAKTVGNTKESPGISIYGEKPRGGLFEIELDEPLEAGSKVRISKVELTSGELGEGFEHQILTDTVEVFPIIPPKPAKFSSSIIAQNTTTLQGVTDNLDAEVTATLNGEPLNIEAVAVEADGRFLLDLSEVSLEVDDEIQVFLRDTEGSAASAGIVNPPETNNIRGNINPSTELTFHDATFEPATTLIVGNVGSVSPLDPLNPDLEVNPENKPELPEDQGILSIDFVSSFNFGTQVISAQDQTYYAQPQRLMNEDGTVNGDEIRPNYVQISDRRPKNKRNGWQLDVTQNEQFKGENNQELFGASLSLLNQQVTSTQDGMTPVLQSVSCVLIPGNRRTLLKAQGNEGAGTWIYRFGDTDTKEKSVTLNIPKGTNPEATDYSTTLIWELSMVPD</sequence>
<dbReference type="Proteomes" id="UP001241571">
    <property type="component" value="Unassembled WGS sequence"/>
</dbReference>
<evidence type="ECO:0000313" key="4">
    <source>
        <dbReference type="Proteomes" id="UP001241571"/>
    </source>
</evidence>
<dbReference type="EMBL" id="JASUBT010000013">
    <property type="protein sequence ID" value="MDL4937137.1"/>
    <property type="molecule type" value="Genomic_DNA"/>
</dbReference>
<dbReference type="InterPro" id="IPR046776">
    <property type="entry name" value="Pectate_lyase_5"/>
</dbReference>
<evidence type="ECO:0000313" key="3">
    <source>
        <dbReference type="EMBL" id="MDL4937137.1"/>
    </source>
</evidence>
<dbReference type="InterPro" id="IPR027994">
    <property type="entry name" value="WxL_dom"/>
</dbReference>
<name>A0ABD4ZWR8_ENTGA</name>
<organism evidence="3 4">
    <name type="scientific">Enterococcus gallinarum</name>
    <dbReference type="NCBI Taxonomy" id="1353"/>
    <lineage>
        <taxon>Bacteria</taxon>
        <taxon>Bacillati</taxon>
        <taxon>Bacillota</taxon>
        <taxon>Bacilli</taxon>
        <taxon>Lactobacillales</taxon>
        <taxon>Enterococcaceae</taxon>
        <taxon>Enterococcus</taxon>
    </lineage>
</organism>
<reference evidence="3 4" key="1">
    <citation type="submission" date="2023-06" db="EMBL/GenBank/DDBJ databases">
        <title>Acute promotion of culturable opportunistic pathogens and persistent increase of antibiotic resistance following antibiotic exposure in mouse gut microbiota.</title>
        <authorList>
            <person name="Li L."/>
            <person name="Wang B."/>
            <person name="Sun Y."/>
            <person name="Wang M."/>
            <person name="Xu H."/>
        </authorList>
    </citation>
    <scope>NUCLEOTIDE SEQUENCE [LARGE SCALE GENOMIC DNA]</scope>
    <source>
        <strain evidence="3 4">CRI2_2</strain>
    </source>
</reference>
<accession>A0ABD4ZWR8</accession>
<proteinExistence type="predicted"/>